<dbReference type="EMBL" id="JAVRES010000004">
    <property type="protein sequence ID" value="MDT0435672.1"/>
    <property type="molecule type" value="Genomic_DNA"/>
</dbReference>
<dbReference type="AlphaFoldDB" id="A0ABD5EN38"/>
<evidence type="ECO:0000313" key="2">
    <source>
        <dbReference type="Proteomes" id="UP001183535"/>
    </source>
</evidence>
<evidence type="ECO:0000313" key="1">
    <source>
        <dbReference type="EMBL" id="MDT0435672.1"/>
    </source>
</evidence>
<comment type="caution">
    <text evidence="1">The sequence shown here is derived from an EMBL/GenBank/DDBJ whole genome shotgun (WGS) entry which is preliminary data.</text>
</comment>
<sequence length="128" mass="14596">MPDRITQPHLILAALDEATRYPDKPAHRNQVRSDGGGEARTVARNLMSDCHQDDHRPVDVVTSMDRALRVWLQRGPTTSLGEPDYEIGYALVQKTIRRLLDGDPKTIQRLLEAARYRAVRFHDEAAQR</sequence>
<reference evidence="2" key="1">
    <citation type="submission" date="2023-07" db="EMBL/GenBank/DDBJ databases">
        <title>30 novel species of actinomycetes from the DSMZ collection.</title>
        <authorList>
            <person name="Nouioui I."/>
        </authorList>
    </citation>
    <scope>NUCLEOTIDE SEQUENCE [LARGE SCALE GENOMIC DNA]</scope>
    <source>
        <strain evidence="2">DSM 41981</strain>
    </source>
</reference>
<keyword evidence="2" id="KW-1185">Reference proteome</keyword>
<name>A0ABD5EN38_9ACTN</name>
<gene>
    <name evidence="1" type="ORF">RM877_13350</name>
</gene>
<organism evidence="1 2">
    <name type="scientific">Streptomyces doudnae</name>
    <dbReference type="NCBI Taxonomy" id="3075536"/>
    <lineage>
        <taxon>Bacteria</taxon>
        <taxon>Bacillati</taxon>
        <taxon>Actinomycetota</taxon>
        <taxon>Actinomycetes</taxon>
        <taxon>Kitasatosporales</taxon>
        <taxon>Streptomycetaceae</taxon>
        <taxon>Streptomyces</taxon>
    </lineage>
</organism>
<dbReference type="Proteomes" id="UP001183535">
    <property type="component" value="Unassembled WGS sequence"/>
</dbReference>
<proteinExistence type="predicted"/>
<protein>
    <submittedName>
        <fullName evidence="1">Uncharacterized protein</fullName>
    </submittedName>
</protein>
<dbReference type="RefSeq" id="WP_093824449.1">
    <property type="nucleotide sequence ID" value="NZ_JAVRES010000004.1"/>
</dbReference>
<accession>A0ABD5EN38</accession>